<dbReference type="NCBIfam" id="TIGR02098">
    <property type="entry name" value="MJ0042_CXXC"/>
    <property type="match status" value="1"/>
</dbReference>
<feature type="compositionally biased region" description="Acidic residues" evidence="1">
    <location>
        <begin position="49"/>
        <end position="71"/>
    </location>
</feature>
<feature type="region of interest" description="Disordered" evidence="1">
    <location>
        <begin position="267"/>
        <end position="290"/>
    </location>
</feature>
<gene>
    <name evidence="4" type="ORF">SAMN04488515_2513</name>
</gene>
<reference evidence="4 5" key="1">
    <citation type="submission" date="2016-10" db="EMBL/GenBank/DDBJ databases">
        <authorList>
            <person name="de Groot N.N."/>
        </authorList>
    </citation>
    <scope>NUCLEOTIDE SEQUENCE [LARGE SCALE GENOMIC DNA]</scope>
    <source>
        <strain evidence="4 5">DSM 17925</strain>
    </source>
</reference>
<evidence type="ECO:0000256" key="1">
    <source>
        <dbReference type="SAM" id="MobiDB-lite"/>
    </source>
</evidence>
<feature type="domain" description="Zinc finger/thioredoxin putative" evidence="3">
    <location>
        <begin position="1"/>
        <end position="36"/>
    </location>
</feature>
<organism evidence="4 5">
    <name type="scientific">Cognatiyoonia koreensis</name>
    <dbReference type="NCBI Taxonomy" id="364200"/>
    <lineage>
        <taxon>Bacteria</taxon>
        <taxon>Pseudomonadati</taxon>
        <taxon>Pseudomonadota</taxon>
        <taxon>Alphaproteobacteria</taxon>
        <taxon>Rhodobacterales</taxon>
        <taxon>Paracoccaceae</taxon>
        <taxon>Cognatiyoonia</taxon>
    </lineage>
</organism>
<keyword evidence="2" id="KW-0472">Membrane</keyword>
<feature type="compositionally biased region" description="Basic and acidic residues" evidence="1">
    <location>
        <begin position="96"/>
        <end position="108"/>
    </location>
</feature>
<sequence>MRLICPNCGAQYEVADDVIPENGRDVQCSNCGHTWFESPGASEAAEAAIESDDTATDDNDGWTNDQADDDSAPATPHPQANRPALDASVAEILREEAEREAAARRADVADPMESQEDLGLEDPPSPTSMEQRNIETAKRIARLQGEEEKAAADTAAAAAAAAAASRKELLPDIEEINSTLRSSAERGETVDPTPEEVAQTKKRSFRFGFFTVLILLAIFWAIYLFADQIAQSVPSLAGALEGYVELVDNGRLWLDLKVQELSASMEAESVSTDAPAETAVDTPTETDDTN</sequence>
<evidence type="ECO:0000256" key="2">
    <source>
        <dbReference type="SAM" id="Phobius"/>
    </source>
</evidence>
<keyword evidence="5" id="KW-1185">Reference proteome</keyword>
<evidence type="ECO:0000313" key="5">
    <source>
        <dbReference type="Proteomes" id="UP000199167"/>
    </source>
</evidence>
<name>A0A1I0RD73_9RHOB</name>
<dbReference type="Proteomes" id="UP000199167">
    <property type="component" value="Unassembled WGS sequence"/>
</dbReference>
<dbReference type="Pfam" id="PF13717">
    <property type="entry name" value="Zn_ribbon_4"/>
    <property type="match status" value="1"/>
</dbReference>
<keyword evidence="2" id="KW-1133">Transmembrane helix</keyword>
<dbReference type="InterPro" id="IPR011723">
    <property type="entry name" value="Znf/thioredoxin_put"/>
</dbReference>
<proteinExistence type="predicted"/>
<dbReference type="STRING" id="364200.SAMN04488515_2513"/>
<protein>
    <submittedName>
        <fullName evidence="4">MJ0042 family finger-like domain-containing protein</fullName>
    </submittedName>
</protein>
<feature type="transmembrane region" description="Helical" evidence="2">
    <location>
        <begin position="207"/>
        <end position="226"/>
    </location>
</feature>
<feature type="region of interest" description="Disordered" evidence="1">
    <location>
        <begin position="96"/>
        <end position="131"/>
    </location>
</feature>
<dbReference type="EMBL" id="FOIZ01000002">
    <property type="protein sequence ID" value="SEW38793.1"/>
    <property type="molecule type" value="Genomic_DNA"/>
</dbReference>
<keyword evidence="2" id="KW-0812">Transmembrane</keyword>
<dbReference type="OrthoDB" id="7159357at2"/>
<evidence type="ECO:0000259" key="3">
    <source>
        <dbReference type="Pfam" id="PF13717"/>
    </source>
</evidence>
<evidence type="ECO:0000313" key="4">
    <source>
        <dbReference type="EMBL" id="SEW38793.1"/>
    </source>
</evidence>
<feature type="region of interest" description="Disordered" evidence="1">
    <location>
        <begin position="41"/>
        <end position="83"/>
    </location>
</feature>
<dbReference type="RefSeq" id="WP_089995278.1">
    <property type="nucleotide sequence ID" value="NZ_FOIZ01000002.1"/>
</dbReference>
<accession>A0A1I0RD73</accession>
<dbReference type="AlphaFoldDB" id="A0A1I0RD73"/>